<evidence type="ECO:0000313" key="3">
    <source>
        <dbReference type="Proteomes" id="UP000569903"/>
    </source>
</evidence>
<protein>
    <recommendedName>
        <fullName evidence="4">Zincin peptidase</fullName>
    </recommendedName>
</protein>
<comment type="caution">
    <text evidence="2">The sequence shown here is derived from an EMBL/GenBank/DDBJ whole genome shotgun (WGS) entry which is preliminary data.</text>
</comment>
<evidence type="ECO:0000256" key="1">
    <source>
        <dbReference type="SAM" id="Phobius"/>
    </source>
</evidence>
<dbReference type="Proteomes" id="UP000569903">
    <property type="component" value="Unassembled WGS sequence"/>
</dbReference>
<accession>A0A841YX87</accession>
<proteinExistence type="predicted"/>
<reference evidence="2 3" key="1">
    <citation type="submission" date="2020-03" db="EMBL/GenBank/DDBJ databases">
        <title>Soil Listeria distribution.</title>
        <authorList>
            <person name="Liao J."/>
            <person name="Wiedmann M."/>
        </authorList>
    </citation>
    <scope>NUCLEOTIDE SEQUENCE [LARGE SCALE GENOMIC DNA]</scope>
    <source>
        <strain evidence="2 3">FSL L7-1614</strain>
    </source>
</reference>
<organism evidence="2 3">
    <name type="scientific">Listeria newyorkensis</name>
    <dbReference type="NCBI Taxonomy" id="1497681"/>
    <lineage>
        <taxon>Bacteria</taxon>
        <taxon>Bacillati</taxon>
        <taxon>Bacillota</taxon>
        <taxon>Bacilli</taxon>
        <taxon>Bacillales</taxon>
        <taxon>Listeriaceae</taxon>
        <taxon>Listeria</taxon>
    </lineage>
</organism>
<dbReference type="RefSeq" id="WP_185389169.1">
    <property type="nucleotide sequence ID" value="NZ_JAARQN010000007.1"/>
</dbReference>
<dbReference type="AlphaFoldDB" id="A0A841YX87"/>
<gene>
    <name evidence="2" type="ORF">HB850_09115</name>
</gene>
<keyword evidence="1" id="KW-1133">Transmembrane helix</keyword>
<name>A0A841YX87_9LIST</name>
<evidence type="ECO:0008006" key="4">
    <source>
        <dbReference type="Google" id="ProtNLM"/>
    </source>
</evidence>
<keyword evidence="1" id="KW-0472">Membrane</keyword>
<keyword evidence="1" id="KW-0812">Transmembrane</keyword>
<feature type="transmembrane region" description="Helical" evidence="1">
    <location>
        <begin position="72"/>
        <end position="89"/>
    </location>
</feature>
<dbReference type="EMBL" id="JAARQN010000007">
    <property type="protein sequence ID" value="MBC1457918.1"/>
    <property type="molecule type" value="Genomic_DNA"/>
</dbReference>
<sequence>MLLEIYKSWVIVLVLHECIHILFVILFGGKIDSVVIGNFFFIKMKRVAISPIIISCSVSFEERKDWNLFKKSLILLMPAIVNTIMGIFIGYDHLFIKVFSIFIGINSILPIPYLETDGYLMFKELQQLFREKKLK</sequence>
<evidence type="ECO:0000313" key="2">
    <source>
        <dbReference type="EMBL" id="MBC1457918.1"/>
    </source>
</evidence>